<evidence type="ECO:0000259" key="1">
    <source>
        <dbReference type="SMART" id="SM00901"/>
    </source>
</evidence>
<dbReference type="KEGG" id="mmx:MmarC6_0123"/>
<name>A9A7J9_METM6</name>
<evidence type="ECO:0000313" key="2">
    <source>
        <dbReference type="EMBL" id="ABX00947.1"/>
    </source>
</evidence>
<proteinExistence type="predicted"/>
<feature type="domain" description="FRG" evidence="1">
    <location>
        <begin position="137"/>
        <end position="239"/>
    </location>
</feature>
<sequence length="342" mass="41005">MGFLIQEIPGIDIRKSGNQILELRIYSVTDLMNHLSNIEQLTDLARFFSETYRKHLIEDKTIYEKLMEDIDAVSELLERIMRIDSGIMEKQNRLRNNLEKKEFEELCSKIKEGESKKFELIEEYMDKLSKLENFKSTPKEFVYRGQKNRKWKLEPAIFRKNEKKQFNYDYKNKEKEFYMLFAEHNHPDFEKQKTIFDKLALMQHYSVPTRLLDWTKNPLVALYFAAETDPENDSDGAVFVHAPQYIYYSNDEIVDIFCNLILNNSKREISLEELRNMEFSGRKIWEIIEQDSIVAFKILEIFSEDVFIRPIMTNERLRVQQGCFSLKGCLYNEKKLFFKRTF</sequence>
<dbReference type="SMART" id="SM00901">
    <property type="entry name" value="FRG"/>
    <property type="match status" value="1"/>
</dbReference>
<gene>
    <name evidence="2" type="ordered locus">MmarC6_0123</name>
</gene>
<dbReference type="OrthoDB" id="198004at2157"/>
<dbReference type="InterPro" id="IPR014966">
    <property type="entry name" value="FRG-dom"/>
</dbReference>
<dbReference type="Pfam" id="PF08867">
    <property type="entry name" value="FRG"/>
    <property type="match status" value="1"/>
</dbReference>
<dbReference type="eggNOG" id="arCOG09511">
    <property type="taxonomic scope" value="Archaea"/>
</dbReference>
<dbReference type="AlphaFoldDB" id="A9A7J9"/>
<dbReference type="EMBL" id="CP000867">
    <property type="protein sequence ID" value="ABX00947.1"/>
    <property type="molecule type" value="Genomic_DNA"/>
</dbReference>
<dbReference type="HOGENOM" id="CLU_810412_0_0_2"/>
<accession>A9A7J9</accession>
<protein>
    <submittedName>
        <fullName evidence="2">FRG domain protein</fullName>
    </submittedName>
</protein>
<dbReference type="STRING" id="444158.MmarC6_0123"/>
<organism evidence="2">
    <name type="scientific">Methanococcus maripaludis (strain C6 / ATCC BAA-1332)</name>
    <dbReference type="NCBI Taxonomy" id="444158"/>
    <lineage>
        <taxon>Archaea</taxon>
        <taxon>Methanobacteriati</taxon>
        <taxon>Methanobacteriota</taxon>
        <taxon>Methanomada group</taxon>
        <taxon>Methanococci</taxon>
        <taxon>Methanococcales</taxon>
        <taxon>Methanococcaceae</taxon>
        <taxon>Methanococcus</taxon>
    </lineage>
</organism>
<reference evidence="2" key="1">
    <citation type="submission" date="2007-10" db="EMBL/GenBank/DDBJ databases">
        <title>Complete sequence of Methanococcus maripaludis C6.</title>
        <authorList>
            <consortium name="US DOE Joint Genome Institute"/>
            <person name="Copeland A."/>
            <person name="Lucas S."/>
            <person name="Lapidus A."/>
            <person name="Barry K."/>
            <person name="Glavina del Rio T."/>
            <person name="Dalin E."/>
            <person name="Tice H."/>
            <person name="Pitluck S."/>
            <person name="Clum A."/>
            <person name="Schmutz J."/>
            <person name="Larimer F."/>
            <person name="Land M."/>
            <person name="Hauser L."/>
            <person name="Kyrpides N."/>
            <person name="Mikhailova N."/>
            <person name="Sieprawska-Lupa M."/>
            <person name="Whitman W.B."/>
            <person name="Richardson P."/>
        </authorList>
    </citation>
    <scope>NUCLEOTIDE SEQUENCE [LARGE SCALE GENOMIC DNA]</scope>
    <source>
        <strain evidence="2">C6</strain>
    </source>
</reference>